<dbReference type="RefSeq" id="WP_188862657.1">
    <property type="nucleotide sequence ID" value="NZ_BMLT01000015.1"/>
</dbReference>
<dbReference type="PANTHER" id="PTHR31528:SF3">
    <property type="entry name" value="THIAMINE BIOSYNTHESIS PROTEIN HI_0357-RELATED"/>
    <property type="match status" value="1"/>
</dbReference>
<dbReference type="Gene3D" id="3.40.190.10">
    <property type="entry name" value="Periplasmic binding protein-like II"/>
    <property type="match status" value="2"/>
</dbReference>
<dbReference type="EMBL" id="BMLT01000015">
    <property type="protein sequence ID" value="GGO88033.1"/>
    <property type="molecule type" value="Genomic_DNA"/>
</dbReference>
<feature type="chain" id="PRO_5036697265" evidence="1">
    <location>
        <begin position="26"/>
        <end position="334"/>
    </location>
</feature>
<gene>
    <name evidence="3" type="ORF">GCM10011348_42580</name>
</gene>
<accession>A0A918DY04</accession>
<sequence length="334" mass="36842">MKLKKVMIAAAAMTSLASMTTSVSAKDLEKVVFGTNWFAQAEHGGFYQAKATGIYEEHGLDVEIKMGGPQVNGMQLLVAGRIDMLMGYPMASVKAVSEGLPVVTVAGLFQKDPQAIIAHPHITSLQEIADNKMPVYIGTSAHNSYYPWLKSKYGFSDEMSRPYTFSVAPFLTDTGVAQQGYVTSEPFAIEKGGVTPSVFLMADFGYPPYAETIETTHKMAEKDPDLIKRFVQATLEGWVSYFDDPAPGNKLIKEANPEMTDEQIAFSIETLKKYRMLDGGDAENGGIGVMTDERWNTLYELMKAEGLLQKDVNIKDVYSLDFLPEQPVLLQRDS</sequence>
<organism evidence="3 4">
    <name type="scientific">Marinobacterium nitratireducens</name>
    <dbReference type="NCBI Taxonomy" id="518897"/>
    <lineage>
        <taxon>Bacteria</taxon>
        <taxon>Pseudomonadati</taxon>
        <taxon>Pseudomonadota</taxon>
        <taxon>Gammaproteobacteria</taxon>
        <taxon>Oceanospirillales</taxon>
        <taxon>Oceanospirillaceae</taxon>
        <taxon>Marinobacterium</taxon>
    </lineage>
</organism>
<feature type="signal peptide" evidence="1">
    <location>
        <begin position="1"/>
        <end position="25"/>
    </location>
</feature>
<dbReference type="Proteomes" id="UP000599578">
    <property type="component" value="Unassembled WGS sequence"/>
</dbReference>
<reference evidence="3 4" key="1">
    <citation type="journal article" date="2014" name="Int. J. Syst. Evol. Microbiol.">
        <title>Complete genome sequence of Corynebacterium casei LMG S-19264T (=DSM 44701T), isolated from a smear-ripened cheese.</title>
        <authorList>
            <consortium name="US DOE Joint Genome Institute (JGI-PGF)"/>
            <person name="Walter F."/>
            <person name="Albersmeier A."/>
            <person name="Kalinowski J."/>
            <person name="Ruckert C."/>
        </authorList>
    </citation>
    <scope>NUCLEOTIDE SEQUENCE [LARGE SCALE GENOMIC DNA]</scope>
    <source>
        <strain evidence="3 4">CGMCC 1.7286</strain>
    </source>
</reference>
<keyword evidence="1" id="KW-0732">Signal</keyword>
<comment type="caution">
    <text evidence="3">The sequence shown here is derived from an EMBL/GenBank/DDBJ whole genome shotgun (WGS) entry which is preliminary data.</text>
</comment>
<evidence type="ECO:0000313" key="3">
    <source>
        <dbReference type="EMBL" id="GGO88033.1"/>
    </source>
</evidence>
<feature type="domain" description="SsuA/THI5-like" evidence="2">
    <location>
        <begin position="41"/>
        <end position="246"/>
    </location>
</feature>
<dbReference type="Pfam" id="PF09084">
    <property type="entry name" value="NMT1"/>
    <property type="match status" value="1"/>
</dbReference>
<name>A0A918DY04_9GAMM</name>
<evidence type="ECO:0000313" key="4">
    <source>
        <dbReference type="Proteomes" id="UP000599578"/>
    </source>
</evidence>
<dbReference type="InterPro" id="IPR015168">
    <property type="entry name" value="SsuA/THI5"/>
</dbReference>
<evidence type="ECO:0000256" key="1">
    <source>
        <dbReference type="SAM" id="SignalP"/>
    </source>
</evidence>
<keyword evidence="4" id="KW-1185">Reference proteome</keyword>
<dbReference type="GO" id="GO:0009228">
    <property type="term" value="P:thiamine biosynthetic process"/>
    <property type="evidence" value="ECO:0007669"/>
    <property type="project" value="InterPro"/>
</dbReference>
<dbReference type="SUPFAM" id="SSF53850">
    <property type="entry name" value="Periplasmic binding protein-like II"/>
    <property type="match status" value="1"/>
</dbReference>
<proteinExistence type="predicted"/>
<protein>
    <submittedName>
        <fullName evidence="3">ABC transporter substrate-binding protein</fullName>
    </submittedName>
</protein>
<dbReference type="InterPro" id="IPR027939">
    <property type="entry name" value="NMT1/THI5"/>
</dbReference>
<dbReference type="AlphaFoldDB" id="A0A918DY04"/>
<evidence type="ECO:0000259" key="2">
    <source>
        <dbReference type="Pfam" id="PF09084"/>
    </source>
</evidence>
<dbReference type="PANTHER" id="PTHR31528">
    <property type="entry name" value="4-AMINO-5-HYDROXYMETHYL-2-METHYLPYRIMIDINE PHOSPHATE SYNTHASE THI11-RELATED"/>
    <property type="match status" value="1"/>
</dbReference>